<gene>
    <name evidence="1" type="ORF">Hypma_001221</name>
</gene>
<dbReference type="AlphaFoldDB" id="A0A369J7W0"/>
<dbReference type="InParanoid" id="A0A369J7W0"/>
<dbReference type="Proteomes" id="UP000076154">
    <property type="component" value="Unassembled WGS sequence"/>
</dbReference>
<comment type="caution">
    <text evidence="1">The sequence shown here is derived from an EMBL/GenBank/DDBJ whole genome shotgun (WGS) entry which is preliminary data.</text>
</comment>
<organism evidence="1 2">
    <name type="scientific">Hypsizygus marmoreus</name>
    <name type="common">White beech mushroom</name>
    <name type="synonym">Agaricus marmoreus</name>
    <dbReference type="NCBI Taxonomy" id="39966"/>
    <lineage>
        <taxon>Eukaryota</taxon>
        <taxon>Fungi</taxon>
        <taxon>Dikarya</taxon>
        <taxon>Basidiomycota</taxon>
        <taxon>Agaricomycotina</taxon>
        <taxon>Agaricomycetes</taxon>
        <taxon>Agaricomycetidae</taxon>
        <taxon>Agaricales</taxon>
        <taxon>Tricholomatineae</taxon>
        <taxon>Lyophyllaceae</taxon>
        <taxon>Hypsizygus</taxon>
    </lineage>
</organism>
<accession>A0A369J7W0</accession>
<proteinExistence type="predicted"/>
<sequence>MNAQVPSQVSSFPDVFELEGGVLAESQMPCNHDSWRAMTGSSGLSSSSPTSWWNEYRGIHPSDHSNRVLDTYVTLLRSMTFQPLHWRG</sequence>
<keyword evidence="2" id="KW-1185">Reference proteome</keyword>
<evidence type="ECO:0000313" key="1">
    <source>
        <dbReference type="EMBL" id="RDB17502.1"/>
    </source>
</evidence>
<protein>
    <submittedName>
        <fullName evidence="1">Uncharacterized protein</fullName>
    </submittedName>
</protein>
<reference evidence="1" key="1">
    <citation type="submission" date="2018-04" db="EMBL/GenBank/DDBJ databases">
        <title>Whole genome sequencing of Hypsizygus marmoreus.</title>
        <authorList>
            <person name="Choi I.-G."/>
            <person name="Min B."/>
            <person name="Kim J.-G."/>
            <person name="Kim S."/>
            <person name="Oh Y.-L."/>
            <person name="Kong W.-S."/>
            <person name="Park H."/>
            <person name="Jeong J."/>
            <person name="Song E.-S."/>
        </authorList>
    </citation>
    <scope>NUCLEOTIDE SEQUENCE [LARGE SCALE GENOMIC DNA]</scope>
    <source>
        <strain evidence="1">51987-8</strain>
    </source>
</reference>
<dbReference type="EMBL" id="LUEZ02000110">
    <property type="protein sequence ID" value="RDB17502.1"/>
    <property type="molecule type" value="Genomic_DNA"/>
</dbReference>
<name>A0A369J7W0_HYPMA</name>
<evidence type="ECO:0000313" key="2">
    <source>
        <dbReference type="Proteomes" id="UP000076154"/>
    </source>
</evidence>